<feature type="transmembrane region" description="Helical" evidence="6">
    <location>
        <begin position="214"/>
        <end position="235"/>
    </location>
</feature>
<feature type="transmembrane region" description="Helical" evidence="6">
    <location>
        <begin position="161"/>
        <end position="180"/>
    </location>
</feature>
<name>A0A3A4ASX0_9ACTN</name>
<dbReference type="InterPro" id="IPR013525">
    <property type="entry name" value="ABC2_TM"/>
</dbReference>
<evidence type="ECO:0000313" key="8">
    <source>
        <dbReference type="EMBL" id="RJL24448.1"/>
    </source>
</evidence>
<evidence type="ECO:0000256" key="6">
    <source>
        <dbReference type="SAM" id="Phobius"/>
    </source>
</evidence>
<evidence type="ECO:0000256" key="3">
    <source>
        <dbReference type="ARBA" id="ARBA00022989"/>
    </source>
</evidence>
<evidence type="ECO:0000256" key="2">
    <source>
        <dbReference type="ARBA" id="ARBA00022692"/>
    </source>
</evidence>
<gene>
    <name evidence="8" type="ORF">D5H75_29425</name>
</gene>
<dbReference type="InterPro" id="IPR000412">
    <property type="entry name" value="ABC_2_transport"/>
</dbReference>
<dbReference type="Pfam" id="PF01061">
    <property type="entry name" value="ABC2_membrane"/>
    <property type="match status" value="1"/>
</dbReference>
<dbReference type="PIRSF" id="PIRSF006648">
    <property type="entry name" value="DrrB"/>
    <property type="match status" value="1"/>
</dbReference>
<dbReference type="GO" id="GO:0140359">
    <property type="term" value="F:ABC-type transporter activity"/>
    <property type="evidence" value="ECO:0007669"/>
    <property type="project" value="InterPro"/>
</dbReference>
<keyword evidence="2 6" id="KW-0812">Transmembrane</keyword>
<keyword evidence="5" id="KW-0046">Antibiotic resistance</keyword>
<dbReference type="EMBL" id="QZEY01000015">
    <property type="protein sequence ID" value="RJL24448.1"/>
    <property type="molecule type" value="Genomic_DNA"/>
</dbReference>
<keyword evidence="3 6" id="KW-1133">Transmembrane helix</keyword>
<sequence>MGTLVWTELRTLSRNTTFLLITIALPVVFFLVMSEVFGGQDAGGFDMARYMMISMAAFAAMSVSIAVGTRVGQERLAGWNRQLRLTPLPGWAYVASKVVVALALVLPAVALVFLAGLAIKGVSLSGGQWLGLLVTVWLGSLPFGVIGLALGLAVKPDAAEGVGVAVYLPMAMLGGLWVPVEVLPPFMAAVAKALPSYWVAENARRQLADGLPGLAGPAVALGWFAVVGIAVAALYRRDAARI</sequence>
<feature type="transmembrane region" description="Helical" evidence="6">
    <location>
        <begin position="50"/>
        <end position="69"/>
    </location>
</feature>
<evidence type="ECO:0000256" key="4">
    <source>
        <dbReference type="ARBA" id="ARBA00023136"/>
    </source>
</evidence>
<comment type="caution">
    <text evidence="8">The sequence shown here is derived from an EMBL/GenBank/DDBJ whole genome shotgun (WGS) entry which is preliminary data.</text>
</comment>
<protein>
    <submittedName>
        <fullName evidence="8">ABC transporter permease</fullName>
    </submittedName>
</protein>
<accession>A0A3A4ASX0</accession>
<proteinExistence type="predicted"/>
<keyword evidence="9" id="KW-1185">Reference proteome</keyword>
<evidence type="ECO:0000313" key="9">
    <source>
        <dbReference type="Proteomes" id="UP000265768"/>
    </source>
</evidence>
<feature type="transmembrane region" description="Helical" evidence="6">
    <location>
        <begin position="18"/>
        <end position="38"/>
    </location>
</feature>
<dbReference type="InterPro" id="IPR051784">
    <property type="entry name" value="Nod_factor_ABC_transporter"/>
</dbReference>
<feature type="domain" description="ABC-2 type transporter transmembrane" evidence="7">
    <location>
        <begin position="3"/>
        <end position="204"/>
    </location>
</feature>
<dbReference type="PANTHER" id="PTHR43229:SF6">
    <property type="entry name" value="ABC-TYPE MULTIDRUG TRANSPORT SYSTEM, PERMEASE COMPONENT"/>
    <property type="match status" value="1"/>
</dbReference>
<reference evidence="8 9" key="1">
    <citation type="submission" date="2018-09" db="EMBL/GenBank/DDBJ databases">
        <title>YIM 75507 draft genome.</title>
        <authorList>
            <person name="Tang S."/>
            <person name="Feng Y."/>
        </authorList>
    </citation>
    <scope>NUCLEOTIDE SEQUENCE [LARGE SCALE GENOMIC DNA]</scope>
    <source>
        <strain evidence="8 9">YIM 75507</strain>
    </source>
</reference>
<dbReference type="AlphaFoldDB" id="A0A3A4ASX0"/>
<organism evidence="8 9">
    <name type="scientific">Bailinhaonella thermotolerans</name>
    <dbReference type="NCBI Taxonomy" id="1070861"/>
    <lineage>
        <taxon>Bacteria</taxon>
        <taxon>Bacillati</taxon>
        <taxon>Actinomycetota</taxon>
        <taxon>Actinomycetes</taxon>
        <taxon>Streptosporangiales</taxon>
        <taxon>Streptosporangiaceae</taxon>
        <taxon>Bailinhaonella</taxon>
    </lineage>
</organism>
<dbReference type="GO" id="GO:0043190">
    <property type="term" value="C:ATP-binding cassette (ABC) transporter complex"/>
    <property type="evidence" value="ECO:0007669"/>
    <property type="project" value="InterPro"/>
</dbReference>
<dbReference type="GO" id="GO:0046677">
    <property type="term" value="P:response to antibiotic"/>
    <property type="evidence" value="ECO:0007669"/>
    <property type="project" value="UniProtKB-KW"/>
</dbReference>
<evidence type="ECO:0000256" key="5">
    <source>
        <dbReference type="ARBA" id="ARBA00023251"/>
    </source>
</evidence>
<feature type="transmembrane region" description="Helical" evidence="6">
    <location>
        <begin position="129"/>
        <end position="154"/>
    </location>
</feature>
<dbReference type="OrthoDB" id="63188at2"/>
<evidence type="ECO:0000256" key="1">
    <source>
        <dbReference type="ARBA" id="ARBA00004141"/>
    </source>
</evidence>
<feature type="transmembrane region" description="Helical" evidence="6">
    <location>
        <begin position="90"/>
        <end position="117"/>
    </location>
</feature>
<dbReference type="RefSeq" id="WP_119929824.1">
    <property type="nucleotide sequence ID" value="NZ_QZEY01000015.1"/>
</dbReference>
<dbReference type="Proteomes" id="UP000265768">
    <property type="component" value="Unassembled WGS sequence"/>
</dbReference>
<evidence type="ECO:0000259" key="7">
    <source>
        <dbReference type="Pfam" id="PF01061"/>
    </source>
</evidence>
<dbReference type="PANTHER" id="PTHR43229">
    <property type="entry name" value="NODULATION PROTEIN J"/>
    <property type="match status" value="1"/>
</dbReference>
<keyword evidence="4 6" id="KW-0472">Membrane</keyword>
<comment type="subcellular location">
    <subcellularLocation>
        <location evidence="1">Membrane</location>
        <topology evidence="1">Multi-pass membrane protein</topology>
    </subcellularLocation>
</comment>